<dbReference type="GO" id="GO:0004601">
    <property type="term" value="F:peroxidase activity"/>
    <property type="evidence" value="ECO:0007669"/>
    <property type="project" value="UniProtKB-KW"/>
</dbReference>
<evidence type="ECO:0000256" key="1">
    <source>
        <dbReference type="ARBA" id="ARBA00022559"/>
    </source>
</evidence>
<proteinExistence type="predicted"/>
<dbReference type="GO" id="GO:0006979">
    <property type="term" value="P:response to oxidative stress"/>
    <property type="evidence" value="ECO:0007669"/>
    <property type="project" value="InterPro"/>
</dbReference>
<dbReference type="Proteomes" id="UP000252519">
    <property type="component" value="Unassembled WGS sequence"/>
</dbReference>
<dbReference type="InterPro" id="IPR010255">
    <property type="entry name" value="Haem_peroxidase_sf"/>
</dbReference>
<keyword evidence="1" id="KW-0575">Peroxidase</keyword>
<dbReference type="PANTHER" id="PTHR11475:SF61">
    <property type="entry name" value="PEROXIDASE MLT-7"/>
    <property type="match status" value="1"/>
</dbReference>
<organism evidence="2 3">
    <name type="scientific">Ancylostoma caninum</name>
    <name type="common">Dog hookworm</name>
    <dbReference type="NCBI Taxonomy" id="29170"/>
    <lineage>
        <taxon>Eukaryota</taxon>
        <taxon>Metazoa</taxon>
        <taxon>Ecdysozoa</taxon>
        <taxon>Nematoda</taxon>
        <taxon>Chromadorea</taxon>
        <taxon>Rhabditida</taxon>
        <taxon>Rhabditina</taxon>
        <taxon>Rhabditomorpha</taxon>
        <taxon>Strongyloidea</taxon>
        <taxon>Ancylostomatidae</taxon>
        <taxon>Ancylostomatinae</taxon>
        <taxon>Ancylostoma</taxon>
    </lineage>
</organism>
<keyword evidence="3" id="KW-1185">Reference proteome</keyword>
<comment type="caution">
    <text evidence="2">The sequence shown here is derived from an EMBL/GenBank/DDBJ whole genome shotgun (WGS) entry which is preliminary data.</text>
</comment>
<evidence type="ECO:0000313" key="2">
    <source>
        <dbReference type="EMBL" id="RCN27252.1"/>
    </source>
</evidence>
<dbReference type="GO" id="GO:0005615">
    <property type="term" value="C:extracellular space"/>
    <property type="evidence" value="ECO:0007669"/>
    <property type="project" value="TreeGrafter"/>
</dbReference>
<dbReference type="AlphaFoldDB" id="A0A368F5B0"/>
<keyword evidence="1" id="KW-0560">Oxidoreductase</keyword>
<reference evidence="2 3" key="1">
    <citation type="submission" date="2014-10" db="EMBL/GenBank/DDBJ databases">
        <title>Draft genome of the hookworm Ancylostoma caninum.</title>
        <authorList>
            <person name="Mitreva M."/>
        </authorList>
    </citation>
    <scope>NUCLEOTIDE SEQUENCE [LARGE SCALE GENOMIC DNA]</scope>
    <source>
        <strain evidence="2 3">Baltimore</strain>
    </source>
</reference>
<sequence>MNTPVKRPHRMTPAITEKMFGSTDLGSLNIQRGRDHAIPSYNTMRTFCGLPKAESFEDFSDMILDRNLRIGLSRNYNTTGQFLLFLRACCTTPEKKKLQSFKNH</sequence>
<dbReference type="OrthoDB" id="5867201at2759"/>
<dbReference type="PROSITE" id="PS50292">
    <property type="entry name" value="PEROXIDASE_3"/>
    <property type="match status" value="1"/>
</dbReference>
<gene>
    <name evidence="2" type="ORF">ANCCAN_27015</name>
</gene>
<dbReference type="InterPro" id="IPR019791">
    <property type="entry name" value="Haem_peroxidase_animal"/>
</dbReference>
<dbReference type="Gene3D" id="1.10.640.10">
    <property type="entry name" value="Haem peroxidase domain superfamily, animal type"/>
    <property type="match status" value="1"/>
</dbReference>
<dbReference type="EMBL" id="JOJR01004545">
    <property type="protein sequence ID" value="RCN27252.1"/>
    <property type="molecule type" value="Genomic_DNA"/>
</dbReference>
<evidence type="ECO:0000313" key="3">
    <source>
        <dbReference type="Proteomes" id="UP000252519"/>
    </source>
</evidence>
<dbReference type="PANTHER" id="PTHR11475">
    <property type="entry name" value="OXIDASE/PEROXIDASE"/>
    <property type="match status" value="1"/>
</dbReference>
<accession>A0A368F5B0</accession>
<dbReference type="InterPro" id="IPR037120">
    <property type="entry name" value="Haem_peroxidase_sf_animal"/>
</dbReference>
<dbReference type="GO" id="GO:0020037">
    <property type="term" value="F:heme binding"/>
    <property type="evidence" value="ECO:0007669"/>
    <property type="project" value="InterPro"/>
</dbReference>
<dbReference type="SUPFAM" id="SSF48113">
    <property type="entry name" value="Heme-dependent peroxidases"/>
    <property type="match status" value="1"/>
</dbReference>
<dbReference type="Pfam" id="PF03098">
    <property type="entry name" value="An_peroxidase"/>
    <property type="match status" value="1"/>
</dbReference>
<name>A0A368F5B0_ANCCA</name>
<dbReference type="STRING" id="29170.A0A368F5B0"/>
<protein>
    <recommendedName>
        <fullName evidence="4">Animal hem peroxidase</fullName>
    </recommendedName>
</protein>
<evidence type="ECO:0008006" key="4">
    <source>
        <dbReference type="Google" id="ProtNLM"/>
    </source>
</evidence>